<dbReference type="InterPro" id="IPR006379">
    <property type="entry name" value="HAD-SF_hydro_IIB"/>
</dbReference>
<evidence type="ECO:0000313" key="1">
    <source>
        <dbReference type="EMBL" id="SDY11153.1"/>
    </source>
</evidence>
<keyword evidence="2" id="KW-1185">Reference proteome</keyword>
<dbReference type="Gene3D" id="3.40.50.1000">
    <property type="entry name" value="HAD superfamily/HAD-like"/>
    <property type="match status" value="1"/>
</dbReference>
<accession>A0A1H3H6G6</accession>
<dbReference type="Gene3D" id="3.30.1240.10">
    <property type="match status" value="1"/>
</dbReference>
<dbReference type="NCBIfam" id="TIGR01484">
    <property type="entry name" value="HAD-SF-IIB"/>
    <property type="match status" value="1"/>
</dbReference>
<evidence type="ECO:0008006" key="3">
    <source>
        <dbReference type="Google" id="ProtNLM"/>
    </source>
</evidence>
<gene>
    <name evidence="1" type="ORF">SAMN04488081_2083</name>
</gene>
<dbReference type="SFLD" id="SFLDG01140">
    <property type="entry name" value="C2.B:_Phosphomannomutase_and_P"/>
    <property type="match status" value="1"/>
</dbReference>
<dbReference type="EMBL" id="FNOS01000005">
    <property type="protein sequence ID" value="SDY11153.1"/>
    <property type="molecule type" value="Genomic_DNA"/>
</dbReference>
<dbReference type="PANTHER" id="PTHR10000:SF55">
    <property type="entry name" value="5-AMINO-6-(5-PHOSPHO-D-RIBITYLAMINO)URACIL PHOSPHATASE YCSE"/>
    <property type="match status" value="1"/>
</dbReference>
<comment type="caution">
    <text evidence="1">The sequence shown here is derived from an EMBL/GenBank/DDBJ whole genome shotgun (WGS) entry which is preliminary data.</text>
</comment>
<dbReference type="RefSeq" id="WP_093107602.1">
    <property type="nucleotide sequence ID" value="NZ_FNOS01000005.1"/>
</dbReference>
<dbReference type="NCBIfam" id="TIGR00099">
    <property type="entry name" value="Cof-subfamily"/>
    <property type="match status" value="1"/>
</dbReference>
<protein>
    <recommendedName>
        <fullName evidence="3">Cof subfamily of IIB subfamily of haloacid dehalogenase superfamily/HAD-superfamily hydrolase, subfamily IIB</fullName>
    </recommendedName>
</protein>
<dbReference type="InterPro" id="IPR036412">
    <property type="entry name" value="HAD-like_sf"/>
</dbReference>
<dbReference type="Proteomes" id="UP000198647">
    <property type="component" value="Unassembled WGS sequence"/>
</dbReference>
<organism evidence="1 2">
    <name type="scientific">Salimicrobium album</name>
    <dbReference type="NCBI Taxonomy" id="50717"/>
    <lineage>
        <taxon>Bacteria</taxon>
        <taxon>Bacillati</taxon>
        <taxon>Bacillota</taxon>
        <taxon>Bacilli</taxon>
        <taxon>Bacillales</taxon>
        <taxon>Bacillaceae</taxon>
        <taxon>Salimicrobium</taxon>
    </lineage>
</organism>
<evidence type="ECO:0000313" key="2">
    <source>
        <dbReference type="Proteomes" id="UP000198647"/>
    </source>
</evidence>
<dbReference type="PANTHER" id="PTHR10000">
    <property type="entry name" value="PHOSPHOSERINE PHOSPHATASE"/>
    <property type="match status" value="1"/>
</dbReference>
<sequence length="283" mass="32684">MKIKTLVLDMDGTLLNGENVVDPNLIILLEKLRSEHNIKFFIATGRSMDEIKDVLPVNFCADGYITANGMINYNKENMINYHILDSDLIETVITKARESKIYYELHPLEGSRFALEEDFQVFTAELHKKKSATLTENEYKARIDAMKKDINWVEKLNFEDLIKVYFFSMNAEVIKNWKMYLEELKEEINFTTSSSSQHNVEIMVDEVSKATGVQRLLQEYDLSHENLMAIGDAENDLSMLKLAAYSVAMENASEVVKQEADDITNYSHKEQGLYLYLSEKFKI</sequence>
<dbReference type="SFLD" id="SFLDS00003">
    <property type="entry name" value="Haloacid_Dehalogenase"/>
    <property type="match status" value="1"/>
</dbReference>
<dbReference type="SUPFAM" id="SSF56784">
    <property type="entry name" value="HAD-like"/>
    <property type="match status" value="1"/>
</dbReference>
<dbReference type="PROSITE" id="PS01229">
    <property type="entry name" value="COF_2"/>
    <property type="match status" value="1"/>
</dbReference>
<dbReference type="InterPro" id="IPR000150">
    <property type="entry name" value="Cof"/>
</dbReference>
<dbReference type="InterPro" id="IPR023214">
    <property type="entry name" value="HAD_sf"/>
</dbReference>
<reference evidence="1 2" key="1">
    <citation type="submission" date="2016-10" db="EMBL/GenBank/DDBJ databases">
        <authorList>
            <person name="Varghese N."/>
            <person name="Submissions S."/>
        </authorList>
    </citation>
    <scope>NUCLEOTIDE SEQUENCE [LARGE SCALE GENOMIC DNA]</scope>
    <source>
        <strain evidence="1 2">DSM 20748</strain>
    </source>
</reference>
<name>A0A1H3H6G6_9BACI</name>
<dbReference type="Pfam" id="PF08282">
    <property type="entry name" value="Hydrolase_3"/>
    <property type="match status" value="1"/>
</dbReference>
<proteinExistence type="predicted"/>